<organism evidence="2">
    <name type="scientific">Sinorhizobium medicae</name>
    <dbReference type="NCBI Taxonomy" id="110321"/>
    <lineage>
        <taxon>Bacteria</taxon>
        <taxon>Pseudomonadati</taxon>
        <taxon>Pseudomonadota</taxon>
        <taxon>Alphaproteobacteria</taxon>
        <taxon>Hyphomicrobiales</taxon>
        <taxon>Rhizobiaceae</taxon>
        <taxon>Sinorhizobium/Ensifer group</taxon>
        <taxon>Sinorhizobium</taxon>
    </lineage>
</organism>
<evidence type="ECO:0000313" key="2">
    <source>
        <dbReference type="EMBL" id="VTZ59510.1"/>
    </source>
</evidence>
<sequence length="340" mass="35351">MPALGKPAHLEENDIMISRRGFLAGTAGVAMAGFAGIRISQAATFESMDIFIPGSPGGGWDLTGRVIDEVMKKNGLIGNSRITNAGGAGGTIGLPQFINQYDGEADALFVAGAIMVGTTITNNTPVDLTMLKPVARLTGEYQVLVVPSASPVQNLTDFVALLKKDPRSVTWAGGAPGGTDHIFACMIAKAAGVALGDLSYVAYTGGGGEAMASLLGNQVSCGISGYGEFAEQIKAGNLRAIAISAPERVSGIEVPTLVEQGVDVTISNWRGVFGAPNIGDDEVKALIDLTTTMVQTKDWKDQLATRGWSDQFLPGAEFAAYLEKDTIATRSVLVDLGLAK</sequence>
<dbReference type="Pfam" id="PF03401">
    <property type="entry name" value="TctC"/>
    <property type="match status" value="1"/>
</dbReference>
<dbReference type="InterPro" id="IPR042100">
    <property type="entry name" value="Bug_dom1"/>
</dbReference>
<dbReference type="Proteomes" id="UP000507954">
    <property type="component" value="Unassembled WGS sequence"/>
</dbReference>
<evidence type="ECO:0008006" key="3">
    <source>
        <dbReference type="Google" id="ProtNLM"/>
    </source>
</evidence>
<name>A0A508WPV0_9HYPH</name>
<reference evidence="2" key="1">
    <citation type="submission" date="2019-06" db="EMBL/GenBank/DDBJ databases">
        <authorList>
            <person name="Le Quere A."/>
            <person name="Colella S."/>
        </authorList>
    </citation>
    <scope>NUCLEOTIDE SEQUENCE</scope>
    <source>
        <strain evidence="2">EmedicaeMD41</strain>
    </source>
</reference>
<evidence type="ECO:0000256" key="1">
    <source>
        <dbReference type="ARBA" id="ARBA00006987"/>
    </source>
</evidence>
<dbReference type="CDD" id="cd07012">
    <property type="entry name" value="PBP2_Bug_TTT"/>
    <property type="match status" value="1"/>
</dbReference>
<dbReference type="Gene3D" id="3.40.190.150">
    <property type="entry name" value="Bordetella uptake gene, domain 1"/>
    <property type="match status" value="1"/>
</dbReference>
<comment type="similarity">
    <text evidence="1">Belongs to the UPF0065 (bug) family.</text>
</comment>
<accession>A0A508WPV0</accession>
<dbReference type="PANTHER" id="PTHR42928">
    <property type="entry name" value="TRICARBOXYLATE-BINDING PROTEIN"/>
    <property type="match status" value="1"/>
</dbReference>
<dbReference type="EMBL" id="CABFNB010000011">
    <property type="protein sequence ID" value="VTZ59510.1"/>
    <property type="molecule type" value="Genomic_DNA"/>
</dbReference>
<dbReference type="InterPro" id="IPR005064">
    <property type="entry name" value="BUG"/>
</dbReference>
<dbReference type="PROSITE" id="PS51318">
    <property type="entry name" value="TAT"/>
    <property type="match status" value="1"/>
</dbReference>
<dbReference type="PANTHER" id="PTHR42928:SF3">
    <property type="entry name" value="UPF0065 PROTEIN YFLP"/>
    <property type="match status" value="1"/>
</dbReference>
<dbReference type="AlphaFoldDB" id="A0A508WPV0"/>
<proteinExistence type="inferred from homology"/>
<dbReference type="SUPFAM" id="SSF53850">
    <property type="entry name" value="Periplasmic binding protein-like II"/>
    <property type="match status" value="1"/>
</dbReference>
<protein>
    <recommendedName>
        <fullName evidence="3">Tripartite tricarboxylate transporter substrate binding protein</fullName>
    </recommendedName>
</protein>
<dbReference type="PIRSF" id="PIRSF017082">
    <property type="entry name" value="YflP"/>
    <property type="match status" value="1"/>
</dbReference>
<gene>
    <name evidence="2" type="ORF">EMEDMD4_1080088</name>
</gene>
<dbReference type="InterPro" id="IPR006311">
    <property type="entry name" value="TAT_signal"/>
</dbReference>
<dbReference type="Gene3D" id="3.40.190.10">
    <property type="entry name" value="Periplasmic binding protein-like II"/>
    <property type="match status" value="1"/>
</dbReference>